<dbReference type="SUPFAM" id="SSF51306">
    <property type="entry name" value="LexA/Signal peptidase"/>
    <property type="match status" value="1"/>
</dbReference>
<reference evidence="2" key="1">
    <citation type="journal article" date="2015" name="Nature">
        <title>Complex archaea that bridge the gap between prokaryotes and eukaryotes.</title>
        <authorList>
            <person name="Spang A."/>
            <person name="Saw J.H."/>
            <person name="Jorgensen S.L."/>
            <person name="Zaremba-Niedzwiedzka K."/>
            <person name="Martijn J."/>
            <person name="Lind A.E."/>
            <person name="van Eijk R."/>
            <person name="Schleper C."/>
            <person name="Guy L."/>
            <person name="Ettema T.J."/>
        </authorList>
    </citation>
    <scope>NUCLEOTIDE SEQUENCE</scope>
</reference>
<dbReference type="Pfam" id="PF00717">
    <property type="entry name" value="Peptidase_S24"/>
    <property type="match status" value="1"/>
</dbReference>
<dbReference type="InterPro" id="IPR015927">
    <property type="entry name" value="Peptidase_S24_S26A/B/C"/>
</dbReference>
<organism evidence="2">
    <name type="scientific">marine sediment metagenome</name>
    <dbReference type="NCBI Taxonomy" id="412755"/>
    <lineage>
        <taxon>unclassified sequences</taxon>
        <taxon>metagenomes</taxon>
        <taxon>ecological metagenomes</taxon>
    </lineage>
</organism>
<protein>
    <recommendedName>
        <fullName evidence="1">Peptidase S24/S26A/S26B/S26C domain-containing protein</fullName>
    </recommendedName>
</protein>
<dbReference type="InterPro" id="IPR036286">
    <property type="entry name" value="LexA/Signal_pep-like_sf"/>
</dbReference>
<dbReference type="EMBL" id="LAZR01020874">
    <property type="protein sequence ID" value="KKL87286.1"/>
    <property type="molecule type" value="Genomic_DNA"/>
</dbReference>
<dbReference type="AlphaFoldDB" id="A0A0F9GA15"/>
<sequence>MITQDNGGALVASAMLGGNRRFSILPITTMHMAPSLRPGDAVLVDPSVVVYEGAGLYALEQLGRPVVYKVDSNAGKILVMCEDRQFKAQEYTLAQFDAALLGKVRLIVKVADPSWMERARAEAA</sequence>
<evidence type="ECO:0000313" key="2">
    <source>
        <dbReference type="EMBL" id="KKL87286.1"/>
    </source>
</evidence>
<proteinExistence type="predicted"/>
<gene>
    <name evidence="2" type="ORF">LCGC14_1936210</name>
</gene>
<accession>A0A0F9GA15</accession>
<evidence type="ECO:0000259" key="1">
    <source>
        <dbReference type="Pfam" id="PF00717"/>
    </source>
</evidence>
<name>A0A0F9GA15_9ZZZZ</name>
<feature type="domain" description="Peptidase S24/S26A/S26B/S26C" evidence="1">
    <location>
        <begin position="18"/>
        <end position="104"/>
    </location>
</feature>
<comment type="caution">
    <text evidence="2">The sequence shown here is derived from an EMBL/GenBank/DDBJ whole genome shotgun (WGS) entry which is preliminary data.</text>
</comment>